<proteinExistence type="predicted"/>
<reference evidence="7" key="1">
    <citation type="submission" date="2022-08" db="UniProtKB">
        <authorList>
            <consortium name="EnsemblMetazoa"/>
        </authorList>
    </citation>
    <scope>IDENTIFICATION</scope>
    <source>
        <strain evidence="7">EBRO</strain>
    </source>
</reference>
<accession>A0A182JMX5</accession>
<dbReference type="InterPro" id="IPR001005">
    <property type="entry name" value="SANT/Myb"/>
</dbReference>
<keyword evidence="5" id="KW-0539">Nucleus</keyword>
<name>A0A182JMX5_ANOAO</name>
<keyword evidence="2" id="KW-0805">Transcription regulation</keyword>
<dbReference type="GO" id="GO:0042795">
    <property type="term" value="P:snRNA transcription by RNA polymerase II"/>
    <property type="evidence" value="ECO:0007669"/>
    <property type="project" value="TreeGrafter"/>
</dbReference>
<comment type="subcellular location">
    <subcellularLocation>
        <location evidence="1">Nucleus</location>
    </subcellularLocation>
</comment>
<dbReference type="Pfam" id="PF13921">
    <property type="entry name" value="Myb_DNA-bind_6"/>
    <property type="match status" value="2"/>
</dbReference>
<evidence type="ECO:0008006" key="8">
    <source>
        <dbReference type="Google" id="ProtNLM"/>
    </source>
</evidence>
<evidence type="ECO:0000256" key="3">
    <source>
        <dbReference type="ARBA" id="ARBA00023125"/>
    </source>
</evidence>
<sequence length="1279" mass="145603">MSNFSSDCDSSFATESEADNEYFWNEESMKNNVCLPNYTTEVENIIRENVDVTTANAIELNHHYRAKLRLLRTQLETLLGQCQARLKDVDGMVDNLRHNRKEGIPYRVRTPGYICGQPFFKDHELYPGPHNADYLYRKNVKKEFFPLDMFEVAETHWTPKDKLGMKNGIWLQALEFLRREGALRLKMCSNPVKAERIRQDIASYKTLALEAIWSRVQAYEAEYGGERFKVDWLVISNVNVLGRHTAAACEAMWNQYLRPELKKGSWHAEEDSLLAAVRIHNCQDWSSIAQSVGNRSEYQCFVHFRSYFSQQAQIERKPWTPEEDARLLRVVQENRMGSNVVWNKVVENMPLRNKIQVYHRYKYTLMRPMKGAKFTAEEDCIITAYVQQYGDDFKFFPEHLLPGRTMKQVWARYNNTLRFVDKRAGWSLEEDKRLMSYIAEHLTEEGPEKISWSDCSRHLSNHSRASCRSRYYTIEKFLEKHPNATLEDVPRRERKKLSTDVTHENWIKTIIDIRSTPNEDRDRSPTDDKLCQSFNTVGELGLYEQMKFCFRYQFGHKLSLEVDRRHVHTGTKILMHLLEGFHESDLVSNTYFLAKVDRSMMIAAMQAPLDWTSVTGALRPKKTPDGDAMLFCRLPPSYNTVLGLRGVCLHAYYGSKMLPQPAKVGKKAKGVKRPRYDQALALFVNRFKKIFHWSMLLTMLNIDDVKFETEQKHREEAKPTVGYENELPSSSGRHLSVVGAESHIAAESEKIVGHDQLVPIPIGKLMQTSDYTTATPQTSSLVSFSLNGICVGLPGGTEGDIEIVKSITIIDPKDLPASTEPSLHWEGNIARTEEVSDFQSSPAPHVIPKSTRRQRIRMTSDGKGNDYVPSLNSNVEGNESLHCQAGSETQTNNSKTRETCVHEGVQRSSKNTIADNHHVSHEETYSENEQHKSQQQNFSKSDMVPQILFVHSALTAASYQEEPAQSFNVQAEVQSKNFHQAMVESNIIMNYKCDNSQYEDRASNSVEFNPALQTQNHVRIDEVGWKHSDFNDSYNASLENYPVGTSVVYLSQVGHTAESSSPGRLPPTEEVSEDIVSVSSDEDNDRTSPPGGNNDHCQTSFVRDVAPQGSRIEGPILENHCKEVFIVREVGSETQQCPLEEFILPHRSGDEHGNECLIVEVEDHQEDANENPIEEVFIISEANDHNSQPSLADIERKAKMEFQTMATGNTMLSEETMGQPVATTEVPTEKCNTSSAGHFNELLSTIDESYTAVDIIRILNEGRNAGDSETTGESDSEEE</sequence>
<dbReference type="GO" id="GO:0005634">
    <property type="term" value="C:nucleus"/>
    <property type="evidence" value="ECO:0007669"/>
    <property type="project" value="UniProtKB-SubCell"/>
</dbReference>
<evidence type="ECO:0000256" key="2">
    <source>
        <dbReference type="ARBA" id="ARBA00023015"/>
    </source>
</evidence>
<dbReference type="PANTHER" id="PTHR46621">
    <property type="entry name" value="SNRNA-ACTIVATING PROTEIN COMPLEX SUBUNIT 4"/>
    <property type="match status" value="1"/>
</dbReference>
<dbReference type="PANTHER" id="PTHR46621:SF1">
    <property type="entry name" value="SNRNA-ACTIVATING PROTEIN COMPLEX SUBUNIT 4"/>
    <property type="match status" value="1"/>
</dbReference>
<evidence type="ECO:0000256" key="1">
    <source>
        <dbReference type="ARBA" id="ARBA00004123"/>
    </source>
</evidence>
<feature type="compositionally biased region" description="Basic and acidic residues" evidence="6">
    <location>
        <begin position="915"/>
        <end position="932"/>
    </location>
</feature>
<dbReference type="InterPro" id="IPR051575">
    <property type="entry name" value="Myb-like_DNA-bd"/>
</dbReference>
<dbReference type="PROSITE" id="PS50090">
    <property type="entry name" value="MYB_LIKE"/>
    <property type="match status" value="3"/>
</dbReference>
<evidence type="ECO:0000256" key="5">
    <source>
        <dbReference type="ARBA" id="ARBA00023242"/>
    </source>
</evidence>
<dbReference type="VEuPathDB" id="VectorBase:AATE021054"/>
<organism evidence="7">
    <name type="scientific">Anopheles atroparvus</name>
    <name type="common">European mosquito</name>
    <dbReference type="NCBI Taxonomy" id="41427"/>
    <lineage>
        <taxon>Eukaryota</taxon>
        <taxon>Metazoa</taxon>
        <taxon>Ecdysozoa</taxon>
        <taxon>Arthropoda</taxon>
        <taxon>Hexapoda</taxon>
        <taxon>Insecta</taxon>
        <taxon>Pterygota</taxon>
        <taxon>Neoptera</taxon>
        <taxon>Endopterygota</taxon>
        <taxon>Diptera</taxon>
        <taxon>Nematocera</taxon>
        <taxon>Culicoidea</taxon>
        <taxon>Culicidae</taxon>
        <taxon>Anophelinae</taxon>
        <taxon>Anopheles</taxon>
    </lineage>
</organism>
<dbReference type="STRING" id="41427.A0A182JMX5"/>
<evidence type="ECO:0000256" key="4">
    <source>
        <dbReference type="ARBA" id="ARBA00023163"/>
    </source>
</evidence>
<dbReference type="PROSITE" id="PS51294">
    <property type="entry name" value="HTH_MYB"/>
    <property type="match status" value="2"/>
</dbReference>
<dbReference type="EnsemblMetazoa" id="AATE021054-RA">
    <property type="protein sequence ID" value="AATE021054-PA.1"/>
    <property type="gene ID" value="AATE021054"/>
</dbReference>
<dbReference type="SUPFAM" id="SSF46689">
    <property type="entry name" value="Homeodomain-like"/>
    <property type="match status" value="3"/>
</dbReference>
<protein>
    <recommendedName>
        <fullName evidence="8">snRNA-activating protein complex subunit 4</fullName>
    </recommendedName>
</protein>
<dbReference type="SMART" id="SM00717">
    <property type="entry name" value="SANT"/>
    <property type="match status" value="4"/>
</dbReference>
<dbReference type="CDD" id="cd00167">
    <property type="entry name" value="SANT"/>
    <property type="match status" value="4"/>
</dbReference>
<dbReference type="AlphaFoldDB" id="A0A182JMX5"/>
<dbReference type="Gene3D" id="1.10.10.60">
    <property type="entry name" value="Homeodomain-like"/>
    <property type="match status" value="4"/>
</dbReference>
<dbReference type="GO" id="GO:0000978">
    <property type="term" value="F:RNA polymerase II cis-regulatory region sequence-specific DNA binding"/>
    <property type="evidence" value="ECO:0007669"/>
    <property type="project" value="TreeGrafter"/>
</dbReference>
<evidence type="ECO:0000256" key="6">
    <source>
        <dbReference type="SAM" id="MobiDB-lite"/>
    </source>
</evidence>
<dbReference type="InterPro" id="IPR009057">
    <property type="entry name" value="Homeodomain-like_sf"/>
</dbReference>
<dbReference type="GO" id="GO:0042796">
    <property type="term" value="P:snRNA transcription by RNA polymerase III"/>
    <property type="evidence" value="ECO:0007669"/>
    <property type="project" value="TreeGrafter"/>
</dbReference>
<keyword evidence="4" id="KW-0804">Transcription</keyword>
<dbReference type="InterPro" id="IPR017930">
    <property type="entry name" value="Myb_dom"/>
</dbReference>
<keyword evidence="3" id="KW-0238">DNA-binding</keyword>
<dbReference type="GO" id="GO:0019185">
    <property type="term" value="C:snRNA-activating protein complex"/>
    <property type="evidence" value="ECO:0007669"/>
    <property type="project" value="TreeGrafter"/>
</dbReference>
<feature type="region of interest" description="Disordered" evidence="6">
    <location>
        <begin position="1057"/>
        <end position="1099"/>
    </location>
</feature>
<evidence type="ECO:0000313" key="7">
    <source>
        <dbReference type="EnsemblMetazoa" id="AATE021054-PA.1"/>
    </source>
</evidence>
<dbReference type="GO" id="GO:0001006">
    <property type="term" value="F:RNA polymerase III type 3 promoter sequence-specific DNA binding"/>
    <property type="evidence" value="ECO:0007669"/>
    <property type="project" value="TreeGrafter"/>
</dbReference>
<feature type="region of interest" description="Disordered" evidence="6">
    <location>
        <begin position="904"/>
        <end position="938"/>
    </location>
</feature>